<dbReference type="InterPro" id="IPR051121">
    <property type="entry name" value="FAH"/>
</dbReference>
<dbReference type="GO" id="GO:0016853">
    <property type="term" value="F:isomerase activity"/>
    <property type="evidence" value="ECO:0007669"/>
    <property type="project" value="UniProtKB-ARBA"/>
</dbReference>
<evidence type="ECO:0000259" key="3">
    <source>
        <dbReference type="Pfam" id="PF01557"/>
    </source>
</evidence>
<dbReference type="GO" id="GO:0019752">
    <property type="term" value="P:carboxylic acid metabolic process"/>
    <property type="evidence" value="ECO:0007669"/>
    <property type="project" value="UniProtKB-ARBA"/>
</dbReference>
<dbReference type="GO" id="GO:0046872">
    <property type="term" value="F:metal ion binding"/>
    <property type="evidence" value="ECO:0007669"/>
    <property type="project" value="UniProtKB-KW"/>
</dbReference>
<proteinExistence type="inferred from homology"/>
<keyword evidence="4" id="KW-0456">Lyase</keyword>
<dbReference type="EMBL" id="OMOR01000001">
    <property type="protein sequence ID" value="SPH21998.1"/>
    <property type="molecule type" value="Genomic_DNA"/>
</dbReference>
<evidence type="ECO:0000256" key="2">
    <source>
        <dbReference type="ARBA" id="ARBA00022723"/>
    </source>
</evidence>
<gene>
    <name evidence="4" type="ORF">ASD8599_02745</name>
</gene>
<protein>
    <submittedName>
        <fullName evidence="4">Ureidoglycolate lyase</fullName>
        <ecNumber evidence="4">4.3.2.3</ecNumber>
    </submittedName>
</protein>
<name>A0A2R8BFV1_9RHOB</name>
<sequence length="281" mass="30029">MKLVRYGAKGAEKPGLMDGDTLRDLSAHVDDINGDMLGDAKLAELAKIDPATLPAVEGSPRIGACVGNFGKFLCIGLNYSDHAAETGAAIPEHPILFFKANSAIVGPNDDVVMPRGSAHTDWEVELGVVIGKEAKYVSKDNALDHVAGYCIVNDVSERHFQTQLTGQWTKGKSCDTFGPTGPYLVTRDEVPDPQNLAMSLDVNGKRMQTGNTATMIFSVAEIIEHLSQLFTLHPGDIITTGTPPGVGMGIKPTPVYLKKGDVMTLEIEGLGRQTQKVDQDG</sequence>
<evidence type="ECO:0000313" key="5">
    <source>
        <dbReference type="Proteomes" id="UP000244880"/>
    </source>
</evidence>
<evidence type="ECO:0000313" key="4">
    <source>
        <dbReference type="EMBL" id="SPH21998.1"/>
    </source>
</evidence>
<keyword evidence="2" id="KW-0479">Metal-binding</keyword>
<dbReference type="PANTHER" id="PTHR42796:SF4">
    <property type="entry name" value="FUMARYLACETOACETATE HYDROLASE DOMAIN-CONTAINING PROTEIN 2A"/>
    <property type="match status" value="1"/>
</dbReference>
<organism evidence="4 5">
    <name type="scientific">Ascidiaceihabitans donghaensis</name>
    <dbReference type="NCBI Taxonomy" id="1510460"/>
    <lineage>
        <taxon>Bacteria</taxon>
        <taxon>Pseudomonadati</taxon>
        <taxon>Pseudomonadota</taxon>
        <taxon>Alphaproteobacteria</taxon>
        <taxon>Rhodobacterales</taxon>
        <taxon>Paracoccaceae</taxon>
        <taxon>Ascidiaceihabitans</taxon>
    </lineage>
</organism>
<dbReference type="InterPro" id="IPR036663">
    <property type="entry name" value="Fumarylacetoacetase_C_sf"/>
</dbReference>
<dbReference type="RefSeq" id="WP_108829007.1">
    <property type="nucleotide sequence ID" value="NZ_OMOR01000001.1"/>
</dbReference>
<evidence type="ECO:0000256" key="1">
    <source>
        <dbReference type="ARBA" id="ARBA00010211"/>
    </source>
</evidence>
<dbReference type="OrthoDB" id="5197601at2"/>
<comment type="similarity">
    <text evidence="1">Belongs to the FAH family.</text>
</comment>
<dbReference type="GO" id="GO:0050385">
    <property type="term" value="F:ureidoglycolate lyase activity"/>
    <property type="evidence" value="ECO:0007669"/>
    <property type="project" value="UniProtKB-EC"/>
</dbReference>
<feature type="domain" description="Fumarylacetoacetase-like C-terminal" evidence="3">
    <location>
        <begin position="72"/>
        <end position="277"/>
    </location>
</feature>
<dbReference type="PANTHER" id="PTHR42796">
    <property type="entry name" value="FUMARYLACETOACETATE HYDROLASE DOMAIN-CONTAINING PROTEIN 2A-RELATED"/>
    <property type="match status" value="1"/>
</dbReference>
<dbReference type="InterPro" id="IPR011234">
    <property type="entry name" value="Fumarylacetoacetase-like_C"/>
</dbReference>
<dbReference type="Proteomes" id="UP000244880">
    <property type="component" value="Unassembled WGS sequence"/>
</dbReference>
<dbReference type="Pfam" id="PF01557">
    <property type="entry name" value="FAA_hydrolase"/>
    <property type="match status" value="1"/>
</dbReference>
<dbReference type="SUPFAM" id="SSF56529">
    <property type="entry name" value="FAH"/>
    <property type="match status" value="1"/>
</dbReference>
<accession>A0A2R8BFV1</accession>
<dbReference type="Gene3D" id="3.90.850.10">
    <property type="entry name" value="Fumarylacetoacetase-like, C-terminal domain"/>
    <property type="match status" value="1"/>
</dbReference>
<keyword evidence="5" id="KW-1185">Reference proteome</keyword>
<dbReference type="EC" id="4.3.2.3" evidence="4"/>
<reference evidence="4 5" key="1">
    <citation type="submission" date="2018-03" db="EMBL/GenBank/DDBJ databases">
        <authorList>
            <person name="Keele B.F."/>
        </authorList>
    </citation>
    <scope>NUCLEOTIDE SEQUENCE [LARGE SCALE GENOMIC DNA]</scope>
    <source>
        <strain evidence="4 5">CECT 8599</strain>
    </source>
</reference>
<dbReference type="FunFam" id="3.90.850.10:FF:000002">
    <property type="entry name" value="2-hydroxyhepta-2,4-diene-1,7-dioate isomerase"/>
    <property type="match status" value="1"/>
</dbReference>
<dbReference type="AlphaFoldDB" id="A0A2R8BFV1"/>